<dbReference type="InParanoid" id="A0A7R8Z1S8"/>
<sequence>MNEPLSVSTSSSSDLTTTSSSDYAEVFDLHECATTGVDVDNYFSDVLIDQYAQDVVDFSSQYGSDYSISYTALNITGRPCKYPDYGDFPETFAMRTYGDWWESAPSRLPEIRPQNNPKITAQDFIVVRFEQFVIPEKIILFETYNPGALVRIWSHDITEKWILLWEDEPHNYGPKSRKFSPPLKKMKLPTKVIRLEFNHSCLDYFTEIDGITLIGRKCNVFSQSDFLSRCRRRNRKGPILRKLESLRFRPCYKENHQDYLRDFLVNDLEKFIRESALLHDDGEKENTQLGLRDMPCEILLKIFSYLDMKSLFRMGLVCKQMYEITNHPLLYSEINLKPYWHLSSSELLRTLANRCTLLKKLDLSWCGLYGTISPTEFKKFIQQRGDNLTHLRLNSCKFLNASCMETVGIVCDNLKELSLRNYSNETNILSFSCLANLRNLERLDLFRTYIETELLLTMLENNPKLKHLNLAFCGIGVNMDEIASHISKYNRELVSIDMWKSHSLSSVGLQALSVCSHLEEVDFGWCLREEALPGESLKCLLRGCPNLKKLFLAAIRGITDRDLENIANLCPQLEQLDLMGVLGISTEKCYEILVKCKKLKLLDLSFCDHIDEAQIANWREQFPVSIKRSCVPSDFFI</sequence>
<dbReference type="EMBL" id="LR899013">
    <property type="protein sequence ID" value="CAD7090031.1"/>
    <property type="molecule type" value="Genomic_DNA"/>
</dbReference>
<reference evidence="3 4" key="1">
    <citation type="submission" date="2020-11" db="EMBL/GenBank/DDBJ databases">
        <authorList>
            <person name="Wallbank WR R."/>
            <person name="Pardo Diaz C."/>
            <person name="Kozak K."/>
            <person name="Martin S."/>
            <person name="Jiggins C."/>
            <person name="Moest M."/>
            <person name="Warren A I."/>
            <person name="Generalovic N T."/>
            <person name="Byers J.R.P. K."/>
            <person name="Montejo-Kovacevich G."/>
            <person name="Yen C E."/>
        </authorList>
    </citation>
    <scope>NUCLEOTIDE SEQUENCE [LARGE SCALE GENOMIC DNA]</scope>
</reference>
<name>A0A7R8Z1S8_HERIL</name>
<keyword evidence="1" id="KW-0833">Ubl conjugation pathway</keyword>
<dbReference type="PANTHER" id="PTHR38926">
    <property type="entry name" value="F-BOX DOMAIN CONTAINING PROTEIN, EXPRESSED"/>
    <property type="match status" value="1"/>
</dbReference>
<dbReference type="InterPro" id="IPR006553">
    <property type="entry name" value="Leu-rich_rpt_Cys-con_subtyp"/>
</dbReference>
<dbReference type="SMART" id="SM00367">
    <property type="entry name" value="LRR_CC"/>
    <property type="match status" value="4"/>
</dbReference>
<gene>
    <name evidence="3" type="ORF">HERILL_LOCUS12544</name>
</gene>
<proteinExistence type="predicted"/>
<dbReference type="SMART" id="SM00256">
    <property type="entry name" value="FBOX"/>
    <property type="match status" value="1"/>
</dbReference>
<dbReference type="Gene3D" id="3.80.10.10">
    <property type="entry name" value="Ribonuclease Inhibitor"/>
    <property type="match status" value="3"/>
</dbReference>
<organism evidence="3 4">
    <name type="scientific">Hermetia illucens</name>
    <name type="common">Black soldier fly</name>
    <dbReference type="NCBI Taxonomy" id="343691"/>
    <lineage>
        <taxon>Eukaryota</taxon>
        <taxon>Metazoa</taxon>
        <taxon>Ecdysozoa</taxon>
        <taxon>Arthropoda</taxon>
        <taxon>Hexapoda</taxon>
        <taxon>Insecta</taxon>
        <taxon>Pterygota</taxon>
        <taxon>Neoptera</taxon>
        <taxon>Endopterygota</taxon>
        <taxon>Diptera</taxon>
        <taxon>Brachycera</taxon>
        <taxon>Stratiomyomorpha</taxon>
        <taxon>Stratiomyidae</taxon>
        <taxon>Hermetiinae</taxon>
        <taxon>Hermetia</taxon>
    </lineage>
</organism>
<evidence type="ECO:0000256" key="1">
    <source>
        <dbReference type="ARBA" id="ARBA00022786"/>
    </source>
</evidence>
<dbReference type="AlphaFoldDB" id="A0A7R8Z1S8"/>
<dbReference type="PANTHER" id="PTHR38926:SF5">
    <property type="entry name" value="F-BOX AND LEUCINE-RICH REPEAT PROTEIN 6"/>
    <property type="match status" value="1"/>
</dbReference>
<evidence type="ECO:0000313" key="3">
    <source>
        <dbReference type="EMBL" id="CAD7090031.1"/>
    </source>
</evidence>
<dbReference type="SUPFAM" id="SSF52047">
    <property type="entry name" value="RNI-like"/>
    <property type="match status" value="1"/>
</dbReference>
<evidence type="ECO:0000313" key="4">
    <source>
        <dbReference type="Proteomes" id="UP000594454"/>
    </source>
</evidence>
<dbReference type="FunCoup" id="A0A7R8Z1S8">
    <property type="interactions" value="14"/>
</dbReference>
<dbReference type="Gene3D" id="1.20.1280.50">
    <property type="match status" value="1"/>
</dbReference>
<dbReference type="OrthoDB" id="2153609at2759"/>
<protein>
    <recommendedName>
        <fullName evidence="2">F-box domain-containing protein</fullName>
    </recommendedName>
</protein>
<dbReference type="OMA" id="GWCMREA"/>
<dbReference type="InterPro" id="IPR001611">
    <property type="entry name" value="Leu-rich_rpt"/>
</dbReference>
<evidence type="ECO:0000259" key="2">
    <source>
        <dbReference type="PROSITE" id="PS50181"/>
    </source>
</evidence>
<dbReference type="Proteomes" id="UP000594454">
    <property type="component" value="Chromosome 5"/>
</dbReference>
<dbReference type="Pfam" id="PF12937">
    <property type="entry name" value="F-box-like"/>
    <property type="match status" value="1"/>
</dbReference>
<accession>A0A7R8Z1S8</accession>
<dbReference type="Pfam" id="PF13516">
    <property type="entry name" value="LRR_6"/>
    <property type="match status" value="1"/>
</dbReference>
<keyword evidence="4" id="KW-1185">Reference proteome</keyword>
<dbReference type="InterPro" id="IPR032675">
    <property type="entry name" value="LRR_dom_sf"/>
</dbReference>
<dbReference type="PROSITE" id="PS50181">
    <property type="entry name" value="FBOX"/>
    <property type="match status" value="1"/>
</dbReference>
<feature type="domain" description="F-box" evidence="2">
    <location>
        <begin position="288"/>
        <end position="334"/>
    </location>
</feature>
<dbReference type="SUPFAM" id="SSF81383">
    <property type="entry name" value="F-box domain"/>
    <property type="match status" value="1"/>
</dbReference>
<dbReference type="InterPro" id="IPR036047">
    <property type="entry name" value="F-box-like_dom_sf"/>
</dbReference>
<dbReference type="InterPro" id="IPR001810">
    <property type="entry name" value="F-box_dom"/>
</dbReference>